<dbReference type="VEuPathDB" id="FungiDB:RhiirA1_480836"/>
<sequence length="364" mass="41457">MSAITTKFVTDHQLTNEMSIEELSQYAPEMRDLLGDDREKRRQARNRLQKGYKFSKEQAFALIPDQRNRRYISQVPILEELGLTPSEAEVNISLVSENTPEGETIKEIAQRIVRDNFSERNVKTISRTLVETASDPIVASSRLSRLQRELRKLNTSEAIISATKISEITRASNKIQQKRTEQRKNEGLHYPDHFSLESVKERLDLYVVSNTPDKQALADYITKMVTDQNNLSDSTSTEQKVIRYTKILAQTLGLNEQNAEVYSALSSENRALKKQLEDYYSQYNTLEKRVERLEKDVGSLEDELENLDEYVVEDLDECVDRETVVDIIHEIVPSLIGKKGSRGAVHRGSSSYSSESSEGSDSKG</sequence>
<dbReference type="VEuPathDB" id="FungiDB:FUN_012974"/>
<evidence type="ECO:0000256" key="1">
    <source>
        <dbReference type="SAM" id="Coils"/>
    </source>
</evidence>
<dbReference type="AlphaFoldDB" id="A0A2N0QNU9"/>
<gene>
    <name evidence="3" type="ORF">RhiirA1_480836</name>
</gene>
<dbReference type="VEuPathDB" id="FungiDB:RhiirFUN_021788"/>
<evidence type="ECO:0000256" key="2">
    <source>
        <dbReference type="SAM" id="MobiDB-lite"/>
    </source>
</evidence>
<comment type="caution">
    <text evidence="3">The sequence shown here is derived from an EMBL/GenBank/DDBJ whole genome shotgun (WGS) entry which is preliminary data.</text>
</comment>
<evidence type="ECO:0000313" key="3">
    <source>
        <dbReference type="EMBL" id="PKC52725.1"/>
    </source>
</evidence>
<proteinExistence type="predicted"/>
<reference evidence="3 4" key="1">
    <citation type="submission" date="2017-10" db="EMBL/GenBank/DDBJ databases">
        <title>Extensive intraspecific genome diversity in a model arbuscular mycorrhizal fungus.</title>
        <authorList>
            <person name="Chen E.C.H."/>
            <person name="Morin E."/>
            <person name="Baudet D."/>
            <person name="Noel J."/>
            <person name="Ndikumana S."/>
            <person name="Charron P."/>
            <person name="St-Onge C."/>
            <person name="Giorgi J."/>
            <person name="Grigoriev I.V."/>
            <person name="Roux C."/>
            <person name="Martin F.M."/>
            <person name="Corradi N."/>
        </authorList>
    </citation>
    <scope>NUCLEOTIDE SEQUENCE [LARGE SCALE GENOMIC DNA]</scope>
    <source>
        <strain evidence="3 4">A1</strain>
    </source>
</reference>
<organism evidence="3 4">
    <name type="scientific">Rhizophagus irregularis</name>
    <dbReference type="NCBI Taxonomy" id="588596"/>
    <lineage>
        <taxon>Eukaryota</taxon>
        <taxon>Fungi</taxon>
        <taxon>Fungi incertae sedis</taxon>
        <taxon>Mucoromycota</taxon>
        <taxon>Glomeromycotina</taxon>
        <taxon>Glomeromycetes</taxon>
        <taxon>Glomerales</taxon>
        <taxon>Glomeraceae</taxon>
        <taxon>Rhizophagus</taxon>
    </lineage>
</organism>
<dbReference type="EMBL" id="LLXH01005250">
    <property type="protein sequence ID" value="PKC52725.1"/>
    <property type="molecule type" value="Genomic_DNA"/>
</dbReference>
<reference evidence="3 4" key="2">
    <citation type="submission" date="2017-10" db="EMBL/GenBank/DDBJ databases">
        <title>Genome analyses suggest a sexual origin of heterokaryosis in a supposedly ancient asexual fungus.</title>
        <authorList>
            <person name="Corradi N."/>
            <person name="Sedzielewska K."/>
            <person name="Noel J."/>
            <person name="Charron P."/>
            <person name="Farinelli L."/>
            <person name="Marton T."/>
            <person name="Kruger M."/>
            <person name="Pelin A."/>
            <person name="Brachmann A."/>
            <person name="Corradi N."/>
        </authorList>
    </citation>
    <scope>NUCLEOTIDE SEQUENCE [LARGE SCALE GENOMIC DNA]</scope>
    <source>
        <strain evidence="3 4">A1</strain>
    </source>
</reference>
<keyword evidence="1" id="KW-0175">Coiled coil</keyword>
<dbReference type="VEuPathDB" id="FungiDB:FUN_006050"/>
<accession>A0A2N0QNU9</accession>
<name>A0A2N0QNU9_9GLOM</name>
<feature type="compositionally biased region" description="Low complexity" evidence="2">
    <location>
        <begin position="348"/>
        <end position="364"/>
    </location>
</feature>
<feature type="region of interest" description="Disordered" evidence="2">
    <location>
        <begin position="338"/>
        <end position="364"/>
    </location>
</feature>
<dbReference type="Proteomes" id="UP000232688">
    <property type="component" value="Unassembled WGS sequence"/>
</dbReference>
<protein>
    <submittedName>
        <fullName evidence="3">Uncharacterized protein</fullName>
    </submittedName>
</protein>
<feature type="coiled-coil region" evidence="1">
    <location>
        <begin position="262"/>
        <end position="310"/>
    </location>
</feature>
<evidence type="ECO:0000313" key="4">
    <source>
        <dbReference type="Proteomes" id="UP000232688"/>
    </source>
</evidence>
<dbReference type="VEuPathDB" id="FungiDB:RhiirFUN_010527"/>